<feature type="compositionally biased region" description="Polar residues" evidence="1">
    <location>
        <begin position="66"/>
        <end position="76"/>
    </location>
</feature>
<protein>
    <submittedName>
        <fullName evidence="2">Uncharacterized protein</fullName>
    </submittedName>
</protein>
<gene>
    <name evidence="2" type="ORF">AVEN_183733_1</name>
</gene>
<dbReference type="AlphaFoldDB" id="A0A4Y2IYD9"/>
<feature type="region of interest" description="Disordered" evidence="1">
    <location>
        <begin position="38"/>
        <end position="85"/>
    </location>
</feature>
<evidence type="ECO:0000313" key="3">
    <source>
        <dbReference type="Proteomes" id="UP000499080"/>
    </source>
</evidence>
<keyword evidence="3" id="KW-1185">Reference proteome</keyword>
<reference evidence="2 3" key="1">
    <citation type="journal article" date="2019" name="Sci. Rep.">
        <title>Orb-weaving spider Araneus ventricosus genome elucidates the spidroin gene catalogue.</title>
        <authorList>
            <person name="Kono N."/>
            <person name="Nakamura H."/>
            <person name="Ohtoshi R."/>
            <person name="Moran D.A.P."/>
            <person name="Shinohara A."/>
            <person name="Yoshida Y."/>
            <person name="Fujiwara M."/>
            <person name="Mori M."/>
            <person name="Tomita M."/>
            <person name="Arakawa K."/>
        </authorList>
    </citation>
    <scope>NUCLEOTIDE SEQUENCE [LARGE SCALE GENOMIC DNA]</scope>
</reference>
<organism evidence="2 3">
    <name type="scientific">Araneus ventricosus</name>
    <name type="common">Orbweaver spider</name>
    <name type="synonym">Epeira ventricosa</name>
    <dbReference type="NCBI Taxonomy" id="182803"/>
    <lineage>
        <taxon>Eukaryota</taxon>
        <taxon>Metazoa</taxon>
        <taxon>Ecdysozoa</taxon>
        <taxon>Arthropoda</taxon>
        <taxon>Chelicerata</taxon>
        <taxon>Arachnida</taxon>
        <taxon>Araneae</taxon>
        <taxon>Araneomorphae</taxon>
        <taxon>Entelegynae</taxon>
        <taxon>Araneoidea</taxon>
        <taxon>Araneidae</taxon>
        <taxon>Araneus</taxon>
    </lineage>
</organism>
<evidence type="ECO:0000313" key="2">
    <source>
        <dbReference type="EMBL" id="GBM82873.1"/>
    </source>
</evidence>
<sequence>MTGLAPPRRSLLTLNPLGESVGVGYVCMYVLKAGGGEWSKEYSKRTQQNTSAELYDIPPVRGQKISEMQPQSASDNGKQKNNETKHKICKQLSYQEWNKFDVEGELEKLEDKDETGKTENEPEEKIRLDTSIPATGKALELNYL</sequence>
<accession>A0A4Y2IYD9</accession>
<evidence type="ECO:0000256" key="1">
    <source>
        <dbReference type="SAM" id="MobiDB-lite"/>
    </source>
</evidence>
<dbReference type="EMBL" id="BGPR01003040">
    <property type="protein sequence ID" value="GBM82873.1"/>
    <property type="molecule type" value="Genomic_DNA"/>
</dbReference>
<dbReference type="Proteomes" id="UP000499080">
    <property type="component" value="Unassembled WGS sequence"/>
</dbReference>
<proteinExistence type="predicted"/>
<name>A0A4Y2IYD9_ARAVE</name>
<feature type="region of interest" description="Disordered" evidence="1">
    <location>
        <begin position="106"/>
        <end position="128"/>
    </location>
</feature>
<comment type="caution">
    <text evidence="2">The sequence shown here is derived from an EMBL/GenBank/DDBJ whole genome shotgun (WGS) entry which is preliminary data.</text>
</comment>